<feature type="repeat" description="WD" evidence="3">
    <location>
        <begin position="340"/>
        <end position="381"/>
    </location>
</feature>
<keyword evidence="1 3" id="KW-0853">WD repeat</keyword>
<dbReference type="PRINTS" id="PR00320">
    <property type="entry name" value="GPROTEINBRPT"/>
</dbReference>
<accession>X6M3I3</accession>
<dbReference type="InterPro" id="IPR019775">
    <property type="entry name" value="WD40_repeat_CS"/>
</dbReference>
<dbReference type="Pfam" id="PF00400">
    <property type="entry name" value="WD40"/>
    <property type="match status" value="3"/>
</dbReference>
<organism evidence="4 5">
    <name type="scientific">Reticulomyxa filosa</name>
    <dbReference type="NCBI Taxonomy" id="46433"/>
    <lineage>
        <taxon>Eukaryota</taxon>
        <taxon>Sar</taxon>
        <taxon>Rhizaria</taxon>
        <taxon>Retaria</taxon>
        <taxon>Foraminifera</taxon>
        <taxon>Monothalamids</taxon>
        <taxon>Reticulomyxidae</taxon>
        <taxon>Reticulomyxa</taxon>
    </lineage>
</organism>
<dbReference type="Gene3D" id="2.130.10.10">
    <property type="entry name" value="YVTN repeat-like/Quinoprotein amine dehydrogenase"/>
    <property type="match status" value="2"/>
</dbReference>
<evidence type="ECO:0000256" key="2">
    <source>
        <dbReference type="ARBA" id="ARBA00022737"/>
    </source>
</evidence>
<gene>
    <name evidence="4" type="ORF">RFI_29362</name>
</gene>
<protein>
    <submittedName>
        <fullName evidence="4">G-protein beta WD-40 repeats containing protein</fullName>
    </submittedName>
</protein>
<dbReference type="PROSITE" id="PS50294">
    <property type="entry name" value="WD_REPEATS_REGION"/>
    <property type="match status" value="3"/>
</dbReference>
<dbReference type="InterPro" id="IPR001680">
    <property type="entry name" value="WD40_rpt"/>
</dbReference>
<dbReference type="CDD" id="cd00200">
    <property type="entry name" value="WD40"/>
    <property type="match status" value="1"/>
</dbReference>
<dbReference type="InterPro" id="IPR020472">
    <property type="entry name" value="WD40_PAC1"/>
</dbReference>
<keyword evidence="5" id="KW-1185">Reference proteome</keyword>
<dbReference type="PANTHER" id="PTHR19848:SF8">
    <property type="entry name" value="F-BOX AND WD REPEAT DOMAIN CONTAINING 7"/>
    <property type="match status" value="1"/>
</dbReference>
<evidence type="ECO:0000313" key="5">
    <source>
        <dbReference type="Proteomes" id="UP000023152"/>
    </source>
</evidence>
<dbReference type="PROSITE" id="PS50082">
    <property type="entry name" value="WD_REPEATS_2"/>
    <property type="match status" value="4"/>
</dbReference>
<name>X6M3I3_RETFI</name>
<dbReference type="SMART" id="SM00320">
    <property type="entry name" value="WD40"/>
    <property type="match status" value="6"/>
</dbReference>
<dbReference type="PROSITE" id="PS00678">
    <property type="entry name" value="WD_REPEATS_1"/>
    <property type="match status" value="2"/>
</dbReference>
<feature type="repeat" description="WD" evidence="3">
    <location>
        <begin position="393"/>
        <end position="422"/>
    </location>
</feature>
<dbReference type="SUPFAM" id="SSF50978">
    <property type="entry name" value="WD40 repeat-like"/>
    <property type="match status" value="2"/>
</dbReference>
<feature type="repeat" description="WD" evidence="3">
    <location>
        <begin position="507"/>
        <end position="548"/>
    </location>
</feature>
<feature type="repeat" description="WD" evidence="3">
    <location>
        <begin position="465"/>
        <end position="506"/>
    </location>
</feature>
<keyword evidence="2" id="KW-0677">Repeat</keyword>
<dbReference type="InterPro" id="IPR015915">
    <property type="entry name" value="Kelch-typ_b-propeller"/>
</dbReference>
<reference evidence="4 5" key="1">
    <citation type="journal article" date="2013" name="Curr. Biol.">
        <title>The Genome of the Foraminiferan Reticulomyxa filosa.</title>
        <authorList>
            <person name="Glockner G."/>
            <person name="Hulsmann N."/>
            <person name="Schleicher M."/>
            <person name="Noegel A.A."/>
            <person name="Eichinger L."/>
            <person name="Gallinger C."/>
            <person name="Pawlowski J."/>
            <person name="Sierra R."/>
            <person name="Euteneuer U."/>
            <person name="Pillet L."/>
            <person name="Moustafa A."/>
            <person name="Platzer M."/>
            <person name="Groth M."/>
            <person name="Szafranski K."/>
            <person name="Schliwa M."/>
        </authorList>
    </citation>
    <scope>NUCLEOTIDE SEQUENCE [LARGE SCALE GENOMIC DNA]</scope>
</reference>
<dbReference type="EMBL" id="ASPP01025429">
    <property type="protein sequence ID" value="ETO08027.1"/>
    <property type="molecule type" value="Genomic_DNA"/>
</dbReference>
<sequence>MLDGHCVVKIVSKNNPEVINLLSFGGFKYQKRHTLTMKYVSVWNEKKENKETDIWKRKNEAVYIGRDQDYHYGVRAVLGGSNNHLLFITYHPNNIDVYDLDKLYYINHSLLPIDTKYSIIVLRHEMILFCEKTGLSIDYDEKTNRFQFYTLYISTTMKEFKNYAYICTDDAILFFGGSNGDYDSASKNIHKFSLIEKEWIKFEQTLPFPLSDAVAIRAEDNSYIHILGMDSGTGKAITHVRTNKEEWRKIKTEQEKEWSIKEIKIHDVERDKKEMQRMKREREKITSIVDLHISERQNEILTTIEYWIRSLFIKMGWINDFNKIILQYTQMKYFLPSKYFLGHSKCINSVKFSRDGTKIVSASDDGTIRVWDIKWRNVIQVLKDNSAFIHAQFSPDDKMIVSISRELQIQFWDIKYGEEIRKIELPSNGTEKVQISLSENIIASSATNNSIIIWDLTSVKEIKILVGHLEAIQDIRLSPDNQMIVSYSLDNAIILWDVKSGKRIHELAQCPARVCAIQFSPDGRSIVSCYSDMKIRIWDVVSGTKLKEFEGYSGYVSNVQYFPNGQMILVVALNSGLLDVKLGEQIQKLEGKYDIKNEVDISSDLLFLFQFNIQIRLLFVYFFADAIDLICFFQCKKNIFDLKLFISAFKKKEILRYQSDKRTICL</sequence>
<dbReference type="Proteomes" id="UP000023152">
    <property type="component" value="Unassembled WGS sequence"/>
</dbReference>
<evidence type="ECO:0000256" key="1">
    <source>
        <dbReference type="ARBA" id="ARBA00022574"/>
    </source>
</evidence>
<dbReference type="PANTHER" id="PTHR19848">
    <property type="entry name" value="WD40 REPEAT PROTEIN"/>
    <property type="match status" value="1"/>
</dbReference>
<evidence type="ECO:0000256" key="3">
    <source>
        <dbReference type="PROSITE-ProRule" id="PRU00221"/>
    </source>
</evidence>
<proteinExistence type="predicted"/>
<evidence type="ECO:0000313" key="4">
    <source>
        <dbReference type="EMBL" id="ETO08027.1"/>
    </source>
</evidence>
<dbReference type="AlphaFoldDB" id="X6M3I3"/>
<dbReference type="InterPro" id="IPR036322">
    <property type="entry name" value="WD40_repeat_dom_sf"/>
</dbReference>
<dbReference type="Gene3D" id="2.120.10.80">
    <property type="entry name" value="Kelch-type beta propeller"/>
    <property type="match status" value="1"/>
</dbReference>
<dbReference type="InterPro" id="IPR015943">
    <property type="entry name" value="WD40/YVTN_repeat-like_dom_sf"/>
</dbReference>
<comment type="caution">
    <text evidence="4">The sequence shown here is derived from an EMBL/GenBank/DDBJ whole genome shotgun (WGS) entry which is preliminary data.</text>
</comment>